<name>A0A091E6F1_FUKDA</name>
<dbReference type="EMBL" id="KN122390">
    <property type="protein sequence ID" value="KFO30671.1"/>
    <property type="molecule type" value="Genomic_DNA"/>
</dbReference>
<evidence type="ECO:0000313" key="2">
    <source>
        <dbReference type="Proteomes" id="UP000028990"/>
    </source>
</evidence>
<organism evidence="1 2">
    <name type="scientific">Fukomys damarensis</name>
    <name type="common">Damaraland mole rat</name>
    <name type="synonym">Cryptomys damarensis</name>
    <dbReference type="NCBI Taxonomy" id="885580"/>
    <lineage>
        <taxon>Eukaryota</taxon>
        <taxon>Metazoa</taxon>
        <taxon>Chordata</taxon>
        <taxon>Craniata</taxon>
        <taxon>Vertebrata</taxon>
        <taxon>Euteleostomi</taxon>
        <taxon>Mammalia</taxon>
        <taxon>Eutheria</taxon>
        <taxon>Euarchontoglires</taxon>
        <taxon>Glires</taxon>
        <taxon>Rodentia</taxon>
        <taxon>Hystricomorpha</taxon>
        <taxon>Bathyergidae</taxon>
        <taxon>Fukomys</taxon>
    </lineage>
</organism>
<dbReference type="AlphaFoldDB" id="A0A091E6F1"/>
<evidence type="ECO:0000313" key="1">
    <source>
        <dbReference type="EMBL" id="KFO30671.1"/>
    </source>
</evidence>
<reference evidence="1 2" key="1">
    <citation type="submission" date="2013-11" db="EMBL/GenBank/DDBJ databases">
        <title>The Damaraland mole rat (Fukomys damarensis) genome and evolution of African mole rats.</title>
        <authorList>
            <person name="Gladyshev V.N."/>
            <person name="Fang X."/>
        </authorList>
    </citation>
    <scope>NUCLEOTIDE SEQUENCE [LARGE SCALE GENOMIC DNA]</scope>
    <source>
        <tissue evidence="1">Liver</tissue>
    </source>
</reference>
<gene>
    <name evidence="1" type="ORF">H920_07911</name>
</gene>
<accession>A0A091E6F1</accession>
<protein>
    <submittedName>
        <fullName evidence="1">Uncharacterized protein</fullName>
    </submittedName>
</protein>
<keyword evidence="2" id="KW-1185">Reference proteome</keyword>
<dbReference type="Proteomes" id="UP000028990">
    <property type="component" value="Unassembled WGS sequence"/>
</dbReference>
<proteinExistence type="predicted"/>
<sequence length="97" mass="10852">MVTLPSHFTSCLGAVTEGGSHHLICQARVPKDRFHDMTFSFIARTGTKTIKLHLSHLLSHWYSEYDVKLLSARTVTESELLAQALPYLGLGTNQNVR</sequence>